<keyword evidence="2" id="KW-1185">Reference proteome</keyword>
<organism evidence="1 2">
    <name type="scientific">Chitinophaga solisilvae</name>
    <dbReference type="NCBI Taxonomy" id="1233460"/>
    <lineage>
        <taxon>Bacteria</taxon>
        <taxon>Pseudomonadati</taxon>
        <taxon>Bacteroidota</taxon>
        <taxon>Chitinophagia</taxon>
        <taxon>Chitinophagales</taxon>
        <taxon>Chitinophagaceae</taxon>
        <taxon>Chitinophaga</taxon>
    </lineage>
</organism>
<evidence type="ECO:0000313" key="1">
    <source>
        <dbReference type="EMBL" id="NSL88115.1"/>
    </source>
</evidence>
<dbReference type="OrthoDB" id="9814627at2"/>
<protein>
    <submittedName>
        <fullName evidence="1">Uncharacterized protein</fullName>
    </submittedName>
</protein>
<gene>
    <name evidence="1" type="ORF">ECE50_014805</name>
</gene>
<evidence type="ECO:0000313" key="2">
    <source>
        <dbReference type="Proteomes" id="UP000281028"/>
    </source>
</evidence>
<name>A0A3S1DPM5_9BACT</name>
<dbReference type="EMBL" id="RIAR02000001">
    <property type="protein sequence ID" value="NSL88115.1"/>
    <property type="molecule type" value="Genomic_DNA"/>
</dbReference>
<accession>A0A3S1DPM5</accession>
<sequence length="2231" mass="244773">MIIKSIRTKKALAIFFLSLLVTETLLPLRTLALTSGPAQPEHTQFSPAGTSDMVDLFSGAFKYNIPLLDVDGYPVNLNYSSGSGIDDEASWVGLGWNLNVGAINRQLRGVADDFNGDAVNTESDIATKYIYGGTGTARAEIFGGNVLGLSGSVSIGIFSDSYYGMGAEFGLNAGLTLGGKNTGPLTAGLNAGVNSNTRSGVSTTLGASLGLTMKTKGETVAAVGSSATLGYNTREGYKDLTLGVSFKPFGYTAGLGAISNSYIYNTPPFNPKINIGFYNENKSFSLDIGGTAFGIFGGFGFTGYMSTQRVADNNISNGAYGYLYADKGKNVPRAIMDFQREKDNPVIPNLPNLAVPVATPDVFTYTSQAGSGQFRLNRGNAGVVFDTYAEDKNSGGSLSVEYGMGAYFHGGVSLYQQDITNKSGKWVNENDFLSLSDYPTDESNPVEEQAYFKMQGELTPDDNQFARRIMEGGPVSVALNNKRAMAELRDKRGNAVAATGLLKKTGRQIRSTSISYLTAEEATVSQRKGFESYSLLNPGFTPGSGQVTVTKQNRISETRKKNHISEITVTEPDGKRAVYGLPVYNIRQDEYSFSIPSSAVTAANKKKNLADVSITGDNIKHDYGREKFYQHTTQPGYASSFLLTAILSPDYVDVTNDGITDDDLGTAIKFNYSKLDKNYSWRTPMATGKAQYNGGLLADPEDDKGSIIKGDKEVWYLHSIETKNKIAYFITKDRDDAYGVKDLNGTIDPANKLRCLKEIHLYSKSDLQRPVKKVIFNYDTDMLCKGVPNSLNQGGKLTLKNVWFTNNSSERGQYHPYTFFYNNEGRYEYMSSDRWGGYKPWTDNGAAGFGNMANDEFPYTVQDTALANHHARQWNLSRIELPTGGTIKVDYEANDYAYVQDRKAMEMTGIVAFIKDINGVETSSLTDAHGFKLKAPGPLRGDAGTITRYFIQDYLNGRNDFYARLNVNITDKPSLGDPQYFENISCYAEVAAVKDNKDGTINVTFKDISEGGVSANPFVMAAWQRMRIDYPIYAYPGYQNRISNDAGIREALSALVNAIGNLSELRESFYERAARLGFCAKVERTKSFVRMVRGDGKKLGGGARVKRLRMEDNWNSMSASSAPAAVYGQEYEYTTQEDNKEISSGVASYEPYVGADENPMRMPVPYSQESRGALTSFFYLEEPFGESLFPAPQVGYRNVKVKQLGEGGKVGTTLPTGYTQYEFYTAKDFPVIVESMAKPDRSQYGPSGWGSFTGGSQVYELAMSQGYVVWLNDMHGKAKAERTFNQSGSEISSTITYYKTEPLDAGKLRLSSKVTTVDEKGRINREDILGRQVEMVTDMRESESNDVGESIHLGVDVIPFIFIGALPIPHWPRSVNDSYRLFRSASTLKTIQQTGIVDRVVKTINGSTSTAANLVFDRLTGQPVVTSTDNEFEDPVYTVNMPAYWKYTGMSGAFKNANTILNVYTTNGVVTVNDKLLAPGDELLPLNESRRLWVVSSATQTDPVQKIRLIDDAGNVVPFNGPVKVYRSGYRNQTGGNTATIATLTNPVAGSQFALNDTYTQQLKVLDAKTVLYEEAWGAPKDCDCPPGSVPAGDGKNCIILPTVNNNDTLTLIRPLPSSEYGKSGGRFYDVNNEWHWAALDNFYGGNCSNGGGTTQFLKTAPVQRMAKSGDTTGATARMASFSSLVVNDSTCGRMNYNRFWLKNVEQAPVNTWFGVETCIQTTMSGKHAIGFGIDNYLRVYIDDVLLLNWAGNPKVDDYNYWTIWPLNITAGKHRLRLEFCNSPGPNGGYAGGSAAAAEIYTASPDQMMTFSVNQVKQNTIFQSASLFAANAKYNTYVVGPDGSMRIVKYSCGSGRPNICDNILNCGIVSAARQLNPYILGLLGNWRVSEEKAYLVNREDQGIFQRKGEGLNIRSSGVYRMFNPYWICNNTTGIWQSSTVANWTTTRAVTDYDKYGQEAENKDALGRYSSALYGYNSAVPVAVASNSMKREVFYDGFEDYNYLKTSGGSNCNVDSFSIPTFANAYTLINNDAHSGNYCIRLNRSLELVTNPHSLVQQPGYGNYTAWGTGGEFLRKLGIGIYPAGFQPVSGKNYVVSLWVKDNAGPGANPNISISTTSGNITLQKKAAVEGWKLMEGTVTIGNASSFSMSLNAAGLLVDDIRIFPYAGVVKTYAYDDKSLRLMAEMDENNFSTFYEYDDEGQLIRVKKETERGIMTLKESRAVMLKKPSVKN</sequence>
<reference evidence="1" key="1">
    <citation type="submission" date="2020-05" db="EMBL/GenBank/DDBJ databases">
        <title>Chitinophaga laudate sp. nov., isolated from a tropical peat swamp.</title>
        <authorList>
            <person name="Goh C.B.S."/>
            <person name="Lee M.S."/>
            <person name="Parimannan S."/>
            <person name="Pasbakhsh P."/>
            <person name="Yule C.M."/>
            <person name="Rajandas H."/>
            <person name="Loke S."/>
            <person name="Croft L."/>
            <person name="Tan J.B.L."/>
        </authorList>
    </citation>
    <scope>NUCLEOTIDE SEQUENCE</scope>
    <source>
        <strain evidence="1">Mgbs1</strain>
    </source>
</reference>
<proteinExistence type="predicted"/>
<comment type="caution">
    <text evidence="1">The sequence shown here is derived from an EMBL/GenBank/DDBJ whole genome shotgun (WGS) entry which is preliminary data.</text>
</comment>
<dbReference type="Gene3D" id="2.60.120.260">
    <property type="entry name" value="Galactose-binding domain-like"/>
    <property type="match status" value="1"/>
</dbReference>
<dbReference type="Proteomes" id="UP000281028">
    <property type="component" value="Unassembled WGS sequence"/>
</dbReference>